<feature type="domain" description="DUF4342" evidence="2">
    <location>
        <begin position="4"/>
        <end position="78"/>
    </location>
</feature>
<keyword evidence="1" id="KW-1133">Transmembrane helix</keyword>
<proteinExistence type="predicted"/>
<evidence type="ECO:0000259" key="2">
    <source>
        <dbReference type="Pfam" id="PF14242"/>
    </source>
</evidence>
<comment type="caution">
    <text evidence="3">The sequence shown here is derived from an EMBL/GenBank/DDBJ whole genome shotgun (WGS) entry which is preliminary data.</text>
</comment>
<dbReference type="EMBL" id="PVNG01000017">
    <property type="protein sequence ID" value="PRX60443.1"/>
    <property type="molecule type" value="Genomic_DNA"/>
</dbReference>
<organism evidence="3 4">
    <name type="scientific">Nonomuraea fuscirosea</name>
    <dbReference type="NCBI Taxonomy" id="1291556"/>
    <lineage>
        <taxon>Bacteria</taxon>
        <taxon>Bacillati</taxon>
        <taxon>Actinomycetota</taxon>
        <taxon>Actinomycetes</taxon>
        <taxon>Streptosporangiales</taxon>
        <taxon>Streptosporangiaceae</taxon>
        <taxon>Nonomuraea</taxon>
    </lineage>
</organism>
<dbReference type="OrthoDB" id="677607at2"/>
<reference evidence="3 4" key="1">
    <citation type="submission" date="2018-03" db="EMBL/GenBank/DDBJ databases">
        <title>Genomic Encyclopedia of Type Strains, Phase III (KMG-III): the genomes of soil and plant-associated and newly described type strains.</title>
        <authorList>
            <person name="Whitman W."/>
        </authorList>
    </citation>
    <scope>NUCLEOTIDE SEQUENCE [LARGE SCALE GENOMIC DNA]</scope>
    <source>
        <strain evidence="3 4">CGMCC 4.7104</strain>
    </source>
</reference>
<feature type="transmembrane region" description="Helical" evidence="1">
    <location>
        <begin position="46"/>
        <end position="70"/>
    </location>
</feature>
<accession>A0A2T0MQN8</accession>
<dbReference type="RefSeq" id="WP_106247186.1">
    <property type="nucleotide sequence ID" value="NZ_JBFAIB010000005.1"/>
</dbReference>
<evidence type="ECO:0000313" key="3">
    <source>
        <dbReference type="EMBL" id="PRX60443.1"/>
    </source>
</evidence>
<keyword evidence="1" id="KW-0812">Transmembrane</keyword>
<dbReference type="InterPro" id="IPR025642">
    <property type="entry name" value="DUF4342"/>
</dbReference>
<gene>
    <name evidence="3" type="ORF">B0I32_117210</name>
</gene>
<sequence>MTVTKEDVKVRGTDLARKLKTALHEGNVHRIIVKDSHGHTVMEVPLTAGAVVFVAAPFLTVIAGLAAVAAEWTLRIERQIQGVEDVDDSVDVDVVRNDTSKAPAA</sequence>
<keyword evidence="1" id="KW-0472">Membrane</keyword>
<dbReference type="Proteomes" id="UP000238312">
    <property type="component" value="Unassembled WGS sequence"/>
</dbReference>
<dbReference type="AlphaFoldDB" id="A0A2T0MQN8"/>
<evidence type="ECO:0000256" key="1">
    <source>
        <dbReference type="SAM" id="Phobius"/>
    </source>
</evidence>
<protein>
    <submittedName>
        <fullName evidence="3">Uncharacterized protein DUF4342</fullName>
    </submittedName>
</protein>
<evidence type="ECO:0000313" key="4">
    <source>
        <dbReference type="Proteomes" id="UP000238312"/>
    </source>
</evidence>
<keyword evidence="4" id="KW-1185">Reference proteome</keyword>
<dbReference type="Pfam" id="PF14242">
    <property type="entry name" value="DUF4342"/>
    <property type="match status" value="1"/>
</dbReference>
<name>A0A2T0MQN8_9ACTN</name>